<proteinExistence type="predicted"/>
<dbReference type="InterPro" id="IPR001453">
    <property type="entry name" value="MoaB/Mog_dom"/>
</dbReference>
<dbReference type="InterPro" id="IPR036425">
    <property type="entry name" value="MoaB/Mog-like_dom_sf"/>
</dbReference>
<dbReference type="Gene3D" id="3.40.980.10">
    <property type="entry name" value="MoaB/Mog-like domain"/>
    <property type="match status" value="1"/>
</dbReference>
<accession>A0A832ZXX7</accession>
<sequence length="173" mass="19140">MKAHEEHRHKAPEKIRIAVFTASSSRYYKRLEGQEVKDESGEKAVEILQQQGYEVSYLGVVNDDVNMIRRKIIEAVDAGFDVVIVNGGTGLARRDVTIEAVKPFLEKEMEGFGEILRIESYKKIGAAAAMTRSAAGVYQGRILIALPGSPDAVTTALNIFGREFPHMVYIARG</sequence>
<dbReference type="NCBIfam" id="TIGR00177">
    <property type="entry name" value="molyb_syn"/>
    <property type="match status" value="1"/>
</dbReference>
<dbReference type="CDD" id="cd00886">
    <property type="entry name" value="MogA_MoaB"/>
    <property type="match status" value="1"/>
</dbReference>
<dbReference type="PANTHER" id="PTHR43232">
    <property type="entry name" value="MOLYBDENUM COFACTOR BIOSYNTHESIS PROTEIN B"/>
    <property type="match status" value="1"/>
</dbReference>
<dbReference type="Pfam" id="PF00994">
    <property type="entry name" value="MoCF_biosynth"/>
    <property type="match status" value="1"/>
</dbReference>
<dbReference type="Proteomes" id="UP000608579">
    <property type="component" value="Unassembled WGS sequence"/>
</dbReference>
<feature type="domain" description="MoaB/Mog" evidence="1">
    <location>
        <begin position="18"/>
        <end position="167"/>
    </location>
</feature>
<dbReference type="SMART" id="SM00852">
    <property type="entry name" value="MoCF_biosynth"/>
    <property type="match status" value="1"/>
</dbReference>
<reference evidence="2" key="1">
    <citation type="journal article" date="2020" name="ISME J.">
        <title>Gammaproteobacteria mediating utilization of methyl-, sulfur- and petroleum organic compounds in deep ocean hydrothermal plumes.</title>
        <authorList>
            <person name="Zhou Z."/>
            <person name="Liu Y."/>
            <person name="Pan J."/>
            <person name="Cron B.R."/>
            <person name="Toner B.M."/>
            <person name="Anantharaman K."/>
            <person name="Breier J.A."/>
            <person name="Dick G.J."/>
            <person name="Li M."/>
        </authorList>
    </citation>
    <scope>NUCLEOTIDE SEQUENCE</scope>
    <source>
        <strain evidence="2">SZUA-1515</strain>
    </source>
</reference>
<evidence type="ECO:0000313" key="2">
    <source>
        <dbReference type="EMBL" id="HIQ29356.1"/>
    </source>
</evidence>
<comment type="caution">
    <text evidence="2">The sequence shown here is derived from an EMBL/GenBank/DDBJ whole genome shotgun (WGS) entry which is preliminary data.</text>
</comment>
<dbReference type="SUPFAM" id="SSF53218">
    <property type="entry name" value="Molybdenum cofactor biosynthesis proteins"/>
    <property type="match status" value="1"/>
</dbReference>
<dbReference type="AlphaFoldDB" id="A0A832ZXX7"/>
<gene>
    <name evidence="2" type="ORF">EYH45_02200</name>
</gene>
<name>A0A832ZXX7_CALS0</name>
<dbReference type="EMBL" id="DQVM01000039">
    <property type="protein sequence ID" value="HIQ29356.1"/>
    <property type="molecule type" value="Genomic_DNA"/>
</dbReference>
<dbReference type="InterPro" id="IPR012245">
    <property type="entry name" value="MoaB"/>
</dbReference>
<dbReference type="GO" id="GO:0006777">
    <property type="term" value="P:Mo-molybdopterin cofactor biosynthetic process"/>
    <property type="evidence" value="ECO:0007669"/>
    <property type="project" value="InterPro"/>
</dbReference>
<evidence type="ECO:0000313" key="3">
    <source>
        <dbReference type="Proteomes" id="UP000608579"/>
    </source>
</evidence>
<evidence type="ECO:0000259" key="1">
    <source>
        <dbReference type="SMART" id="SM00852"/>
    </source>
</evidence>
<dbReference type="GO" id="GO:0005829">
    <property type="term" value="C:cytosol"/>
    <property type="evidence" value="ECO:0007669"/>
    <property type="project" value="TreeGrafter"/>
</dbReference>
<organism evidence="2 3">
    <name type="scientific">Caldiarchaeum subterraneum</name>
    <dbReference type="NCBI Taxonomy" id="311458"/>
    <lineage>
        <taxon>Archaea</taxon>
        <taxon>Nitrososphaerota</taxon>
        <taxon>Candidatus Caldarchaeales</taxon>
        <taxon>Candidatus Caldarchaeaceae</taxon>
        <taxon>Candidatus Caldarchaeum</taxon>
    </lineage>
</organism>
<dbReference type="PANTHER" id="PTHR43232:SF2">
    <property type="entry name" value="MOLYBDENUM COFACTOR BIOSYNTHESIS PROTEIN B"/>
    <property type="match status" value="1"/>
</dbReference>
<dbReference type="PIRSF" id="PIRSF006443">
    <property type="entry name" value="MoaB"/>
    <property type="match status" value="1"/>
</dbReference>
<protein>
    <submittedName>
        <fullName evidence="2">MogA/MoaB family molybdenum cofactor biosynthesis protein</fullName>
    </submittedName>
</protein>